<dbReference type="OMA" id="PCTRIHD"/>
<dbReference type="InterPro" id="IPR004882">
    <property type="entry name" value="Luc7-rel"/>
</dbReference>
<dbReference type="Pfam" id="PF03194">
    <property type="entry name" value="LUC7"/>
    <property type="match status" value="2"/>
</dbReference>
<evidence type="ECO:0000256" key="2">
    <source>
        <dbReference type="SAM" id="Coils"/>
    </source>
</evidence>
<dbReference type="RefSeq" id="XP_020426639.1">
    <property type="nucleotide sequence ID" value="XM_020571050.1"/>
</dbReference>
<name>D3BVK2_HETP5</name>
<comment type="caution">
    <text evidence="4">The sequence shown here is derived from an EMBL/GenBank/DDBJ whole genome shotgun (WGS) entry which is preliminary data.</text>
</comment>
<feature type="coiled-coil region" evidence="2">
    <location>
        <begin position="157"/>
        <end position="203"/>
    </location>
</feature>
<feature type="compositionally biased region" description="Low complexity" evidence="3">
    <location>
        <begin position="270"/>
        <end position="290"/>
    </location>
</feature>
<dbReference type="GO" id="GO:0006376">
    <property type="term" value="P:mRNA splice site recognition"/>
    <property type="evidence" value="ECO:0007669"/>
    <property type="project" value="InterPro"/>
</dbReference>
<dbReference type="EMBL" id="ADBJ01000063">
    <property type="protein sequence ID" value="EFA74505.1"/>
    <property type="molecule type" value="Genomic_DNA"/>
</dbReference>
<protein>
    <submittedName>
        <fullName evidence="4">Putative U1 small nuclear ribonucleoparticle-associated protein</fullName>
    </submittedName>
</protein>
<organism evidence="4 5">
    <name type="scientific">Heterostelium pallidum (strain ATCC 26659 / Pp 5 / PN500)</name>
    <name type="common">Cellular slime mold</name>
    <name type="synonym">Polysphondylium pallidum</name>
    <dbReference type="NCBI Taxonomy" id="670386"/>
    <lineage>
        <taxon>Eukaryota</taxon>
        <taxon>Amoebozoa</taxon>
        <taxon>Evosea</taxon>
        <taxon>Eumycetozoa</taxon>
        <taxon>Dictyostelia</taxon>
        <taxon>Acytosteliales</taxon>
        <taxon>Acytosteliaceae</taxon>
        <taxon>Heterostelium</taxon>
    </lineage>
</organism>
<dbReference type="AlphaFoldDB" id="D3BVK2"/>
<keyword evidence="2" id="KW-0175">Coiled coil</keyword>
<feature type="compositionally biased region" description="Basic and acidic residues" evidence="3">
    <location>
        <begin position="260"/>
        <end position="269"/>
    </location>
</feature>
<feature type="region of interest" description="Disordered" evidence="3">
    <location>
        <begin position="260"/>
        <end position="384"/>
    </location>
</feature>
<dbReference type="GO" id="GO:0005685">
    <property type="term" value="C:U1 snRNP"/>
    <property type="evidence" value="ECO:0007669"/>
    <property type="project" value="InterPro"/>
</dbReference>
<evidence type="ECO:0000313" key="4">
    <source>
        <dbReference type="EMBL" id="EFA74505.1"/>
    </source>
</evidence>
<evidence type="ECO:0000256" key="3">
    <source>
        <dbReference type="SAM" id="MobiDB-lite"/>
    </source>
</evidence>
<dbReference type="STRING" id="670386.D3BVK2"/>
<feature type="compositionally biased region" description="Basic and acidic residues" evidence="3">
    <location>
        <begin position="291"/>
        <end position="300"/>
    </location>
</feature>
<dbReference type="PANTHER" id="PTHR12375">
    <property type="entry name" value="RNA-BINDING PROTEIN LUC7-RELATED"/>
    <property type="match status" value="1"/>
</dbReference>
<gene>
    <name evidence="4" type="primary">crop</name>
    <name evidence="4" type="ORF">PPL_00003</name>
</gene>
<sequence>MSDAIRAQLDELLGKDRNMLPKERAKRQPHFSDHEICKYFLCGLCPNELFTNTNIRDLGPCTKLHDEDCLKQYNASKDKDQYDYERDWVRLMDQIITDNDKKYGLIKNEYIHEQLVTNNKTCLYRVKKNKERLILDAAKLAAEEGLQDTPSELKVAITQMEERIQALLKKSEELGEEGQITEAQDMMTQAEDLKKQKAEMQIEEDARSHDKKMSVCDICGALLFVGDKEKRSMSHLEGKKHVGYAKLRAHMEEYYKTAKRDYRLPRRDNYNNNNRDYNNNSNRDNNSSNNYRDRDGRRSDYGGGGSGGGRYRDSRDRDSRDGRDSRGSPYSRDRRGGGDYNREYRDRDSRNHREERDRERDRERERDDRSYDRDYDQRDHDRRY</sequence>
<comment type="similarity">
    <text evidence="1">Belongs to the Luc7 family.</text>
</comment>
<dbReference type="GeneID" id="31355537"/>
<dbReference type="InParanoid" id="D3BVK2"/>
<dbReference type="Proteomes" id="UP000001396">
    <property type="component" value="Unassembled WGS sequence"/>
</dbReference>
<dbReference type="GO" id="GO:0003729">
    <property type="term" value="F:mRNA binding"/>
    <property type="evidence" value="ECO:0007669"/>
    <property type="project" value="InterPro"/>
</dbReference>
<evidence type="ECO:0000313" key="5">
    <source>
        <dbReference type="Proteomes" id="UP000001396"/>
    </source>
</evidence>
<feature type="compositionally biased region" description="Basic and acidic residues" evidence="3">
    <location>
        <begin position="310"/>
        <end position="384"/>
    </location>
</feature>
<keyword evidence="5" id="KW-1185">Reference proteome</keyword>
<dbReference type="FunCoup" id="D3BVK2">
    <property type="interactions" value="802"/>
</dbReference>
<accession>D3BVK2</accession>
<reference evidence="4 5" key="1">
    <citation type="journal article" date="2011" name="Genome Res.">
        <title>Phylogeny-wide analysis of social amoeba genomes highlights ancient origins for complex intercellular communication.</title>
        <authorList>
            <person name="Heidel A.J."/>
            <person name="Lawal H.M."/>
            <person name="Felder M."/>
            <person name="Schilde C."/>
            <person name="Helps N.R."/>
            <person name="Tunggal B."/>
            <person name="Rivero F."/>
            <person name="John U."/>
            <person name="Schleicher M."/>
            <person name="Eichinger L."/>
            <person name="Platzer M."/>
            <person name="Noegel A.A."/>
            <person name="Schaap P."/>
            <person name="Gloeckner G."/>
        </authorList>
    </citation>
    <scope>NUCLEOTIDE SEQUENCE [LARGE SCALE GENOMIC DNA]</scope>
    <source>
        <strain evidence="5">ATCC 26659 / Pp 5 / PN500</strain>
    </source>
</reference>
<proteinExistence type="inferred from homology"/>
<evidence type="ECO:0000256" key="1">
    <source>
        <dbReference type="ARBA" id="ARBA00005655"/>
    </source>
</evidence>